<dbReference type="GeneID" id="36301428"/>
<accession>A0A1H1M8G7</accession>
<name>A0A1H1M8G7_9MICO</name>
<reference evidence="1 2" key="1">
    <citation type="submission" date="2016-10" db="EMBL/GenBank/DDBJ databases">
        <authorList>
            <person name="de Groot N.N."/>
        </authorList>
    </citation>
    <scope>NUCLEOTIDE SEQUENCE [LARGE SCALE GENOMIC DNA]</scope>
    <source>
        <strain evidence="1 2">DSM 15019</strain>
    </source>
</reference>
<proteinExistence type="predicted"/>
<protein>
    <submittedName>
        <fullName evidence="1">Uncharacterized protein</fullName>
    </submittedName>
</protein>
<dbReference type="EMBL" id="LT629770">
    <property type="protein sequence ID" value="SDR83026.1"/>
    <property type="molecule type" value="Genomic_DNA"/>
</dbReference>
<gene>
    <name evidence="1" type="ORF">SAMN04489809_0431</name>
</gene>
<sequence length="141" mass="16121">MTLYSRPETPYVSVYCDGTSAGEHDRAPIASFYPDEYEGSIIWTVFTGHYYSPSLPHAIDVPQDVAQWLDGDEWIRIEGHDPEIFYRPGFRVRWNLGCPICGLRRVVAKPSTLYASFTTLAQLRIHELPLIHLIHSKSITQ</sequence>
<dbReference type="AlphaFoldDB" id="A0A1H1M8G7"/>
<dbReference type="RefSeq" id="WP_060922098.1">
    <property type="nucleotide sequence ID" value="NZ_LT629770.1"/>
</dbReference>
<dbReference type="Proteomes" id="UP000182126">
    <property type="component" value="Chromosome I"/>
</dbReference>
<evidence type="ECO:0000313" key="1">
    <source>
        <dbReference type="EMBL" id="SDR83026.1"/>
    </source>
</evidence>
<organism evidence="1 2">
    <name type="scientific">Microbacterium paraoxydans</name>
    <dbReference type="NCBI Taxonomy" id="199592"/>
    <lineage>
        <taxon>Bacteria</taxon>
        <taxon>Bacillati</taxon>
        <taxon>Actinomycetota</taxon>
        <taxon>Actinomycetes</taxon>
        <taxon>Micrococcales</taxon>
        <taxon>Microbacteriaceae</taxon>
        <taxon>Microbacterium</taxon>
    </lineage>
</organism>
<evidence type="ECO:0000313" key="2">
    <source>
        <dbReference type="Proteomes" id="UP000182126"/>
    </source>
</evidence>